<accession>A0A9D4T3N3</accession>
<dbReference type="EMBL" id="JABSTV010001247">
    <property type="protein sequence ID" value="KAH7972347.1"/>
    <property type="molecule type" value="Genomic_DNA"/>
</dbReference>
<keyword evidence="3" id="KW-1185">Reference proteome</keyword>
<feature type="region of interest" description="Disordered" evidence="1">
    <location>
        <begin position="133"/>
        <end position="155"/>
    </location>
</feature>
<feature type="compositionally biased region" description="Basic residues" evidence="1">
    <location>
        <begin position="14"/>
        <end position="29"/>
    </location>
</feature>
<evidence type="ECO:0000313" key="3">
    <source>
        <dbReference type="Proteomes" id="UP000821837"/>
    </source>
</evidence>
<feature type="region of interest" description="Disordered" evidence="1">
    <location>
        <begin position="461"/>
        <end position="486"/>
    </location>
</feature>
<evidence type="ECO:0000256" key="1">
    <source>
        <dbReference type="SAM" id="MobiDB-lite"/>
    </source>
</evidence>
<sequence>MTSLKKGSSDVRKYRTRHKYRGKRRKALRRTTAANDARDAPVRPTADIGHHDIGNHGSSEIDAAVEFVSASQKKMEFFKKTATAIAVLWYNKGHAGFEHVLKEIGVLPPEELATHTDRCDDLRIKKMNLKRTAEARAHRRSAVKRARTEETNPDEDLEDWVRLYERYSTAVGWSDTKKGEQSDFRLQRRRPPMASTTMRDSEKVRCLLRGLWPDTMERVAISTPKMPAEFLQQSRLTHVGATAQHAMGVMPTQPLPGFAAASPFLPDTRNGTRGTTFVHNWKMPSGHEESASPVVTTEMFNALQESVKVLTTAVEQLTRPAPRGLPARQSQDQARKVLCYQYGRLGHIMQQCKTPLGPTVDEGVQPSGNWQGGVLEFPPIQKKNYAGEANKQRKTNRKLRIAKDVATLNISGSNPTSGVTKTQTPTQNAVSKSAPPPVQLMRRNRAQNDGEEFFDAWDTVPGRQASTTGKNNRRIVPPRQDDLVYY</sequence>
<proteinExistence type="predicted"/>
<reference evidence="2" key="1">
    <citation type="journal article" date="2020" name="Cell">
        <title>Large-Scale Comparative Analyses of Tick Genomes Elucidate Their Genetic Diversity and Vector Capacities.</title>
        <authorList>
            <consortium name="Tick Genome and Microbiome Consortium (TIGMIC)"/>
            <person name="Jia N."/>
            <person name="Wang J."/>
            <person name="Shi W."/>
            <person name="Du L."/>
            <person name="Sun Y."/>
            <person name="Zhan W."/>
            <person name="Jiang J.F."/>
            <person name="Wang Q."/>
            <person name="Zhang B."/>
            <person name="Ji P."/>
            <person name="Bell-Sakyi L."/>
            <person name="Cui X.M."/>
            <person name="Yuan T.T."/>
            <person name="Jiang B.G."/>
            <person name="Yang W.F."/>
            <person name="Lam T.T."/>
            <person name="Chang Q.C."/>
            <person name="Ding S.J."/>
            <person name="Wang X.J."/>
            <person name="Zhu J.G."/>
            <person name="Ruan X.D."/>
            <person name="Zhao L."/>
            <person name="Wei J.T."/>
            <person name="Ye R.Z."/>
            <person name="Que T.C."/>
            <person name="Du C.H."/>
            <person name="Zhou Y.H."/>
            <person name="Cheng J.X."/>
            <person name="Dai P.F."/>
            <person name="Guo W.B."/>
            <person name="Han X.H."/>
            <person name="Huang E.J."/>
            <person name="Li L.F."/>
            <person name="Wei W."/>
            <person name="Gao Y.C."/>
            <person name="Liu J.Z."/>
            <person name="Shao H.Z."/>
            <person name="Wang X."/>
            <person name="Wang C.C."/>
            <person name="Yang T.C."/>
            <person name="Huo Q.B."/>
            <person name="Li W."/>
            <person name="Chen H.Y."/>
            <person name="Chen S.E."/>
            <person name="Zhou L.G."/>
            <person name="Ni X.B."/>
            <person name="Tian J.H."/>
            <person name="Sheng Y."/>
            <person name="Liu T."/>
            <person name="Pan Y.S."/>
            <person name="Xia L.Y."/>
            <person name="Li J."/>
            <person name="Zhao F."/>
            <person name="Cao W.C."/>
        </authorList>
    </citation>
    <scope>NUCLEOTIDE SEQUENCE</scope>
    <source>
        <strain evidence="2">Rsan-2018</strain>
    </source>
</reference>
<dbReference type="Proteomes" id="UP000821837">
    <property type="component" value="Chromosome 11"/>
</dbReference>
<feature type="region of interest" description="Disordered" evidence="1">
    <location>
        <begin position="410"/>
        <end position="435"/>
    </location>
</feature>
<name>A0A9D4T3N3_RHISA</name>
<reference evidence="2" key="2">
    <citation type="submission" date="2021-09" db="EMBL/GenBank/DDBJ databases">
        <authorList>
            <person name="Jia N."/>
            <person name="Wang J."/>
            <person name="Shi W."/>
            <person name="Du L."/>
            <person name="Sun Y."/>
            <person name="Zhan W."/>
            <person name="Jiang J."/>
            <person name="Wang Q."/>
            <person name="Zhang B."/>
            <person name="Ji P."/>
            <person name="Sakyi L.B."/>
            <person name="Cui X."/>
            <person name="Yuan T."/>
            <person name="Jiang B."/>
            <person name="Yang W."/>
            <person name="Lam T.T.-Y."/>
            <person name="Chang Q."/>
            <person name="Ding S."/>
            <person name="Wang X."/>
            <person name="Zhu J."/>
            <person name="Ruan X."/>
            <person name="Zhao L."/>
            <person name="Wei J."/>
            <person name="Que T."/>
            <person name="Du C."/>
            <person name="Cheng J."/>
            <person name="Dai P."/>
            <person name="Han X."/>
            <person name="Huang E."/>
            <person name="Gao Y."/>
            <person name="Liu J."/>
            <person name="Shao H."/>
            <person name="Ye R."/>
            <person name="Li L."/>
            <person name="Wei W."/>
            <person name="Wang X."/>
            <person name="Wang C."/>
            <person name="Huo Q."/>
            <person name="Li W."/>
            <person name="Guo W."/>
            <person name="Chen H."/>
            <person name="Chen S."/>
            <person name="Zhou L."/>
            <person name="Zhou L."/>
            <person name="Ni X."/>
            <person name="Tian J."/>
            <person name="Zhou Y."/>
            <person name="Sheng Y."/>
            <person name="Liu T."/>
            <person name="Pan Y."/>
            <person name="Xia L."/>
            <person name="Li J."/>
            <person name="Zhao F."/>
            <person name="Cao W."/>
        </authorList>
    </citation>
    <scope>NUCLEOTIDE SEQUENCE</scope>
    <source>
        <strain evidence="2">Rsan-2018</strain>
        <tissue evidence="2">Larvae</tissue>
    </source>
</reference>
<feature type="region of interest" description="Disordered" evidence="1">
    <location>
        <begin position="1"/>
        <end position="45"/>
    </location>
</feature>
<evidence type="ECO:0000313" key="2">
    <source>
        <dbReference type="EMBL" id="KAH7972347.1"/>
    </source>
</evidence>
<feature type="region of interest" description="Disordered" evidence="1">
    <location>
        <begin position="178"/>
        <end position="200"/>
    </location>
</feature>
<gene>
    <name evidence="2" type="ORF">HPB52_011180</name>
</gene>
<feature type="compositionally biased region" description="Polar residues" evidence="1">
    <location>
        <begin position="410"/>
        <end position="431"/>
    </location>
</feature>
<organism evidence="2 3">
    <name type="scientific">Rhipicephalus sanguineus</name>
    <name type="common">Brown dog tick</name>
    <name type="synonym">Ixodes sanguineus</name>
    <dbReference type="NCBI Taxonomy" id="34632"/>
    <lineage>
        <taxon>Eukaryota</taxon>
        <taxon>Metazoa</taxon>
        <taxon>Ecdysozoa</taxon>
        <taxon>Arthropoda</taxon>
        <taxon>Chelicerata</taxon>
        <taxon>Arachnida</taxon>
        <taxon>Acari</taxon>
        <taxon>Parasitiformes</taxon>
        <taxon>Ixodida</taxon>
        <taxon>Ixodoidea</taxon>
        <taxon>Ixodidae</taxon>
        <taxon>Rhipicephalinae</taxon>
        <taxon>Rhipicephalus</taxon>
        <taxon>Rhipicephalus</taxon>
    </lineage>
</organism>
<protein>
    <submittedName>
        <fullName evidence="2">Uncharacterized protein</fullName>
    </submittedName>
</protein>
<comment type="caution">
    <text evidence="2">The sequence shown here is derived from an EMBL/GenBank/DDBJ whole genome shotgun (WGS) entry which is preliminary data.</text>
</comment>
<dbReference type="AlphaFoldDB" id="A0A9D4T3N3"/>